<evidence type="ECO:0000259" key="12">
    <source>
        <dbReference type="PROSITE" id="PS51456"/>
    </source>
</evidence>
<dbReference type="WBParaSite" id="SMUV_0000746101-mRNA-1">
    <property type="protein sequence ID" value="SMUV_0000746101-mRNA-1"/>
    <property type="gene ID" value="SMUV_0000746101"/>
</dbReference>
<evidence type="ECO:0000256" key="1">
    <source>
        <dbReference type="ARBA" id="ARBA00008314"/>
    </source>
</evidence>
<comment type="similarity">
    <text evidence="1 9">Belongs to the TRAFAC class myosin-kinesin ATPase superfamily. Myosin family.</text>
</comment>
<dbReference type="CDD" id="cd01378">
    <property type="entry name" value="MYSc_Myo1"/>
    <property type="match status" value="1"/>
</dbReference>
<keyword evidence="3 9" id="KW-0547">Nucleotide-binding</keyword>
<dbReference type="PANTHER" id="PTHR13140">
    <property type="entry name" value="MYOSIN"/>
    <property type="match status" value="1"/>
</dbReference>
<keyword evidence="6 9" id="KW-0505">Motor protein</keyword>
<evidence type="ECO:0000256" key="9">
    <source>
        <dbReference type="PROSITE-ProRule" id="PRU00782"/>
    </source>
</evidence>
<dbReference type="STRING" id="451379.A0A0N5ARR8"/>
<feature type="region of interest" description="Disordered" evidence="10">
    <location>
        <begin position="972"/>
        <end position="1042"/>
    </location>
</feature>
<dbReference type="Gene3D" id="3.40.850.10">
    <property type="entry name" value="Kinesin motor domain"/>
    <property type="match status" value="1"/>
</dbReference>
<dbReference type="GO" id="GO:0005737">
    <property type="term" value="C:cytoplasm"/>
    <property type="evidence" value="ECO:0007669"/>
    <property type="project" value="TreeGrafter"/>
</dbReference>
<evidence type="ECO:0000256" key="5">
    <source>
        <dbReference type="ARBA" id="ARBA00023123"/>
    </source>
</evidence>
<keyword evidence="5 9" id="KW-0518">Myosin</keyword>
<feature type="domain" description="TH1" evidence="13">
    <location>
        <begin position="742"/>
        <end position="934"/>
    </location>
</feature>
<dbReference type="InterPro" id="IPR010926">
    <property type="entry name" value="Myosin_TH1"/>
</dbReference>
<feature type="domain" description="SH3" evidence="11">
    <location>
        <begin position="1045"/>
        <end position="1102"/>
    </location>
</feature>
<dbReference type="PANTHER" id="PTHR13140:SF729">
    <property type="entry name" value="UNCONVENTIONAL MYOSIN-IE"/>
    <property type="match status" value="1"/>
</dbReference>
<protein>
    <submittedName>
        <fullName evidence="15">Unconventional myosin-Ie</fullName>
    </submittedName>
</protein>
<evidence type="ECO:0000256" key="4">
    <source>
        <dbReference type="ARBA" id="ARBA00022840"/>
    </source>
</evidence>
<dbReference type="FunFam" id="3.40.850.10:FF:000101">
    <property type="entry name" value="Slow myosin heavy chain 2"/>
    <property type="match status" value="1"/>
</dbReference>
<dbReference type="FunFam" id="1.20.58.530:FF:000007">
    <property type="entry name" value="Myosin IE"/>
    <property type="match status" value="1"/>
</dbReference>
<feature type="region of interest" description="Actin-binding" evidence="9">
    <location>
        <begin position="567"/>
        <end position="589"/>
    </location>
</feature>
<dbReference type="Proteomes" id="UP000046393">
    <property type="component" value="Unplaced"/>
</dbReference>
<dbReference type="SUPFAM" id="SSF52540">
    <property type="entry name" value="P-loop containing nucleoside triphosphate hydrolases"/>
    <property type="match status" value="1"/>
</dbReference>
<dbReference type="InterPro" id="IPR036961">
    <property type="entry name" value="Kinesin_motor_dom_sf"/>
</dbReference>
<dbReference type="InterPro" id="IPR027417">
    <property type="entry name" value="P-loop_NTPase"/>
</dbReference>
<feature type="binding site" evidence="9">
    <location>
        <begin position="107"/>
        <end position="114"/>
    </location>
    <ligand>
        <name>ATP</name>
        <dbReference type="ChEBI" id="CHEBI:30616"/>
    </ligand>
</feature>
<accession>A0A0N5ARR8</accession>
<evidence type="ECO:0000313" key="15">
    <source>
        <dbReference type="WBParaSite" id="SMUV_0000746101-mRNA-1"/>
    </source>
</evidence>
<evidence type="ECO:0000313" key="14">
    <source>
        <dbReference type="Proteomes" id="UP000046393"/>
    </source>
</evidence>
<dbReference type="InterPro" id="IPR036072">
    <property type="entry name" value="MYSc_Myo1"/>
</dbReference>
<keyword evidence="7 9" id="KW-0009">Actin-binding</keyword>
<dbReference type="Gene3D" id="1.20.120.720">
    <property type="entry name" value="Myosin VI head, motor domain, U50 subdomain"/>
    <property type="match status" value="1"/>
</dbReference>
<keyword evidence="14" id="KW-1185">Reference proteome</keyword>
<evidence type="ECO:0000256" key="3">
    <source>
        <dbReference type="ARBA" id="ARBA00022741"/>
    </source>
</evidence>
<evidence type="ECO:0000256" key="7">
    <source>
        <dbReference type="ARBA" id="ARBA00023203"/>
    </source>
</evidence>
<proteinExistence type="inferred from homology"/>
<dbReference type="Pfam" id="PF00063">
    <property type="entry name" value="Myosin_head"/>
    <property type="match status" value="1"/>
</dbReference>
<dbReference type="PROSITE" id="PS51757">
    <property type="entry name" value="TH1"/>
    <property type="match status" value="1"/>
</dbReference>
<dbReference type="FunFam" id="2.30.30.40:FF:000072">
    <property type="entry name" value="Unconventional Myosin IB"/>
    <property type="match status" value="1"/>
</dbReference>
<reference evidence="15" key="1">
    <citation type="submission" date="2016-04" db="UniProtKB">
        <authorList>
            <consortium name="WormBaseParasite"/>
        </authorList>
    </citation>
    <scope>IDENTIFICATION</scope>
</reference>
<dbReference type="GO" id="GO:0005524">
    <property type="term" value="F:ATP binding"/>
    <property type="evidence" value="ECO:0007669"/>
    <property type="project" value="UniProtKB-UniRule"/>
</dbReference>
<evidence type="ECO:0000256" key="10">
    <source>
        <dbReference type="SAM" id="MobiDB-lite"/>
    </source>
</evidence>
<dbReference type="InterPro" id="IPR001609">
    <property type="entry name" value="Myosin_head_motor_dom-like"/>
</dbReference>
<dbReference type="GO" id="GO:0007015">
    <property type="term" value="P:actin filament organization"/>
    <property type="evidence" value="ECO:0007669"/>
    <property type="project" value="TreeGrafter"/>
</dbReference>
<dbReference type="Pfam" id="PF00018">
    <property type="entry name" value="SH3_1"/>
    <property type="match status" value="1"/>
</dbReference>
<dbReference type="PROSITE" id="PS50002">
    <property type="entry name" value="SH3"/>
    <property type="match status" value="1"/>
</dbReference>
<evidence type="ECO:0000256" key="2">
    <source>
        <dbReference type="ARBA" id="ARBA00022443"/>
    </source>
</evidence>
<keyword evidence="2 8" id="KW-0728">SH3 domain</keyword>
<feature type="compositionally biased region" description="Polar residues" evidence="10">
    <location>
        <begin position="979"/>
        <end position="1032"/>
    </location>
</feature>
<name>A0A0N5ARR8_9BILA</name>
<dbReference type="GO" id="GO:0006897">
    <property type="term" value="P:endocytosis"/>
    <property type="evidence" value="ECO:0007669"/>
    <property type="project" value="TreeGrafter"/>
</dbReference>
<evidence type="ECO:0000256" key="6">
    <source>
        <dbReference type="ARBA" id="ARBA00023175"/>
    </source>
</evidence>
<dbReference type="AlphaFoldDB" id="A0A0N5ARR8"/>
<dbReference type="Gene3D" id="2.30.30.40">
    <property type="entry name" value="SH3 Domains"/>
    <property type="match status" value="1"/>
</dbReference>
<dbReference type="GO" id="GO:0000146">
    <property type="term" value="F:microfilament motor activity"/>
    <property type="evidence" value="ECO:0007669"/>
    <property type="project" value="TreeGrafter"/>
</dbReference>
<dbReference type="SUPFAM" id="SSF50044">
    <property type="entry name" value="SH3-domain"/>
    <property type="match status" value="1"/>
</dbReference>
<dbReference type="PRINTS" id="PR00452">
    <property type="entry name" value="SH3DOMAIN"/>
</dbReference>
<evidence type="ECO:0000259" key="13">
    <source>
        <dbReference type="PROSITE" id="PS51757"/>
    </source>
</evidence>
<dbReference type="SMART" id="SM00242">
    <property type="entry name" value="MYSc"/>
    <property type="match status" value="1"/>
</dbReference>
<dbReference type="GO" id="GO:0051015">
    <property type="term" value="F:actin filament binding"/>
    <property type="evidence" value="ECO:0007669"/>
    <property type="project" value="TreeGrafter"/>
</dbReference>
<dbReference type="PROSITE" id="PS51456">
    <property type="entry name" value="MYOSIN_MOTOR"/>
    <property type="match status" value="1"/>
</dbReference>
<dbReference type="FunFam" id="1.10.10.820:FF:000001">
    <property type="entry name" value="Myosin heavy chain"/>
    <property type="match status" value="1"/>
</dbReference>
<evidence type="ECO:0000256" key="8">
    <source>
        <dbReference type="PROSITE-ProRule" id="PRU00192"/>
    </source>
</evidence>
<dbReference type="Gene3D" id="1.20.58.530">
    <property type="match status" value="1"/>
</dbReference>
<dbReference type="PRINTS" id="PR00193">
    <property type="entry name" value="MYOSINHEAVY"/>
</dbReference>
<dbReference type="InterPro" id="IPR001452">
    <property type="entry name" value="SH3_domain"/>
</dbReference>
<dbReference type="GO" id="GO:0005886">
    <property type="term" value="C:plasma membrane"/>
    <property type="evidence" value="ECO:0007669"/>
    <property type="project" value="TreeGrafter"/>
</dbReference>
<dbReference type="GO" id="GO:0005902">
    <property type="term" value="C:microvillus"/>
    <property type="evidence" value="ECO:0007669"/>
    <property type="project" value="TreeGrafter"/>
</dbReference>
<evidence type="ECO:0000259" key="11">
    <source>
        <dbReference type="PROSITE" id="PS50002"/>
    </source>
</evidence>
<sequence>MAFHWQSKVNVQHVGVDDMVLLTRLNDESIVDNLKKRLMANAMFTYIGPVLISVNPFKEMPYFTDKEMEIYQSAAQYENPPHIYAVADAMFRNMLIDHENQCVIISGESGAGKTVDAKYIMSYVSRISGGGQKVKHIKDIILQSNPLLESFGNSATVRNWNSSRFGKYVEIVFSRGGEPIGGKISNFLLEKSRVVQQSQGERNFHIFYQLCAGADNNLKQNLAIWSPCYYNYLNQSGCFEAAGTDDVKEFKQTMNAMDVVGISKEIQMEILQIVAAIMHVGNIKFVENNNYAAISEDHLLEYPAYLLGLNPSAIKEKLTSRHMESKWGRQTEQIDVTLNVEQAEFTRDAWVKDLYARLFDFLIKSVNEGLQIPARTSDVPLSMGILDIYGFEIFESNGFEQFCINFVNEKLQQIFIELTLKAEQEEYISEGIVWTPIEYFNNKIVCDLIEGRKPPGIMCLLDDTCSQIHGQSEGVDGKFLLRLNQSLSQHEHYRTGAECFAVRHYAGEVIYNVDGFCEKNRDVLYPDLISLMQHSQKQFVVSLFPEAVSTGVKSKPTSFSSKIKAQANDLVNDLTKCASHYIRCIKPNETKRPNDFDERRVLHQVQYLGLKENIRVRRAGFSYRRPFARFLYRYAILSTETWPHFNGDPRHGVKILCNTAKLEPDQYQMGKTKIFIRNPESLFLLEELRERKYDGYARIIQKAFKRFHARKHHSKLKAKKFFSLIGLSFSSEEASDLLYGNKERRRYSINRNFVGDYIGLEHCPRLQLLAGKRERISFAVTVNKYDRRFRTSKLDLLVTSKCIILVGREVTKKGPDKGKIVEVVKRRIPYNEITSIGFSPFQDNFIILNVHNSYTSLLETVLKTEFITVVSKRYKEFMNGAVFPIDFRTHFEITLKKLRIGGGGTRTVVFSKQSDPSDATRLVSKGKTLYVSVGPGLPNNTRMIFYCVKCVANISPSQRPVVAAYTSIKLQEKHRQAPVPTSSFNYSSDPHRLNQSSPNRVFPSERNNNSNSIKGENCKSNNSGTHAPQSNMRTRRGPHPPLKPKPVLLVEALYSYDAQDTDELSFVVGDKLELISKDPSGWWQGRIRNDTGLFPANYVKEL</sequence>
<dbReference type="GO" id="GO:0060972">
    <property type="term" value="P:left/right pattern formation"/>
    <property type="evidence" value="ECO:0007669"/>
    <property type="project" value="UniProtKB-ARBA"/>
</dbReference>
<dbReference type="Gene3D" id="1.20.5.4820">
    <property type="match status" value="1"/>
</dbReference>
<feature type="domain" description="Myosin motor" evidence="12">
    <location>
        <begin position="14"/>
        <end position="690"/>
    </location>
</feature>
<dbReference type="SMART" id="SM00326">
    <property type="entry name" value="SH3"/>
    <property type="match status" value="1"/>
</dbReference>
<dbReference type="Gene3D" id="1.10.10.820">
    <property type="match status" value="1"/>
</dbReference>
<keyword evidence="4 9" id="KW-0067">ATP-binding</keyword>
<organism evidence="14 15">
    <name type="scientific">Syphacia muris</name>
    <dbReference type="NCBI Taxonomy" id="451379"/>
    <lineage>
        <taxon>Eukaryota</taxon>
        <taxon>Metazoa</taxon>
        <taxon>Ecdysozoa</taxon>
        <taxon>Nematoda</taxon>
        <taxon>Chromadorea</taxon>
        <taxon>Rhabditida</taxon>
        <taxon>Spirurina</taxon>
        <taxon>Oxyuridomorpha</taxon>
        <taxon>Oxyuroidea</taxon>
        <taxon>Oxyuridae</taxon>
        <taxon>Syphacia</taxon>
    </lineage>
</organism>
<dbReference type="GO" id="GO:0016459">
    <property type="term" value="C:myosin complex"/>
    <property type="evidence" value="ECO:0007669"/>
    <property type="project" value="UniProtKB-KW"/>
</dbReference>
<dbReference type="InterPro" id="IPR036028">
    <property type="entry name" value="SH3-like_dom_sf"/>
</dbReference>
<dbReference type="Pfam" id="PF06017">
    <property type="entry name" value="Myosin_TH1"/>
    <property type="match status" value="1"/>
</dbReference>